<accession>A0A2S9QEI2</accession>
<protein>
    <recommendedName>
        <fullName evidence="2">Co-chaperone DjlA N-terminal domain-containing protein</fullName>
    </recommendedName>
</protein>
<dbReference type="AlphaFoldDB" id="A0A2S9QEI2"/>
<evidence type="ECO:0000313" key="4">
    <source>
        <dbReference type="Proteomes" id="UP000237682"/>
    </source>
</evidence>
<keyword evidence="1" id="KW-1133">Transmembrane helix</keyword>
<dbReference type="EMBL" id="PUEJ01000003">
    <property type="protein sequence ID" value="PRH87749.1"/>
    <property type="molecule type" value="Genomic_DNA"/>
</dbReference>
<keyword evidence="1" id="KW-0812">Transmembrane</keyword>
<gene>
    <name evidence="3" type="ORF">C5L14_07415</name>
</gene>
<dbReference type="InterPro" id="IPR029024">
    <property type="entry name" value="TerB-like"/>
</dbReference>
<evidence type="ECO:0000259" key="2">
    <source>
        <dbReference type="Pfam" id="PF05099"/>
    </source>
</evidence>
<feature type="transmembrane region" description="Helical" evidence="1">
    <location>
        <begin position="31"/>
        <end position="48"/>
    </location>
</feature>
<dbReference type="SUPFAM" id="SSF158682">
    <property type="entry name" value="TerB-like"/>
    <property type="match status" value="1"/>
</dbReference>
<name>A0A2S9QEI2_9HYPH</name>
<comment type="caution">
    <text evidence="3">The sequence shown here is derived from an EMBL/GenBank/DDBJ whole genome shotgun (WGS) entry which is preliminary data.</text>
</comment>
<organism evidence="3 4">
    <name type="scientific">Labrys okinawensis</name>
    <dbReference type="NCBI Taxonomy" id="346911"/>
    <lineage>
        <taxon>Bacteria</taxon>
        <taxon>Pseudomonadati</taxon>
        <taxon>Pseudomonadota</taxon>
        <taxon>Alphaproteobacteria</taxon>
        <taxon>Hyphomicrobiales</taxon>
        <taxon>Xanthobacteraceae</taxon>
        <taxon>Labrys</taxon>
    </lineage>
</organism>
<evidence type="ECO:0000313" key="3">
    <source>
        <dbReference type="EMBL" id="PRH87749.1"/>
    </source>
</evidence>
<dbReference type="InterPro" id="IPR007791">
    <property type="entry name" value="DjlA_N"/>
</dbReference>
<dbReference type="OrthoDB" id="8114484at2"/>
<sequence length="215" mass="23836">MRRPMDFLRKNAIWIIALLIASLVMLEGPRALLIGAFVAAVAGLFWLLRGKARKPAAARRIEAVPKVVPLPLDRGSDTVRPQVLERVSLKTIDDPRLAAVVLMIQLVRTNGLLTRAERDAILTLMSDPLGIGDREHVYEQALQLTDRGRVFTPVAEDLVPLFRARLSLPERQQLIDMLGQVASAYGDASDLQREAIVRLKRRLFAPDAAAGRPLN</sequence>
<dbReference type="Pfam" id="PF05099">
    <property type="entry name" value="TerB"/>
    <property type="match status" value="1"/>
</dbReference>
<keyword evidence="4" id="KW-1185">Reference proteome</keyword>
<keyword evidence="1" id="KW-0472">Membrane</keyword>
<feature type="domain" description="Co-chaperone DjlA N-terminal" evidence="2">
    <location>
        <begin position="96"/>
        <end position="199"/>
    </location>
</feature>
<feature type="transmembrane region" description="Helical" evidence="1">
    <location>
        <begin position="7"/>
        <end position="25"/>
    </location>
</feature>
<proteinExistence type="predicted"/>
<evidence type="ECO:0000256" key="1">
    <source>
        <dbReference type="SAM" id="Phobius"/>
    </source>
</evidence>
<dbReference type="Proteomes" id="UP000237682">
    <property type="component" value="Unassembled WGS sequence"/>
</dbReference>
<reference evidence="3 4" key="1">
    <citation type="submission" date="2018-02" db="EMBL/GenBank/DDBJ databases">
        <title>Whole genome sequencing of endophytic bacterium.</title>
        <authorList>
            <person name="Eedara R."/>
            <person name="Podile A.R."/>
        </authorList>
    </citation>
    <scope>NUCLEOTIDE SEQUENCE [LARGE SCALE GENOMIC DNA]</scope>
    <source>
        <strain evidence="3 4">RP1T</strain>
    </source>
</reference>